<name>A0A0Q3L4C1_BRADI</name>
<dbReference type="InParanoid" id="A0A0Q3L4C1"/>
<sequence length="117" mass="12915">MPGIRPQRPAPHHLPIHFTPEKKKKGDSTGTARHPQRAGRRRRPVAGEFSCLSPPPPFSQHLHIPTLSHPHPLHLRPRAHPCRSAGSRRFISAAPPPCGQLHLDAVRLPPNPLCSPT</sequence>
<reference evidence="2" key="2">
    <citation type="submission" date="2017-06" db="EMBL/GenBank/DDBJ databases">
        <title>WGS assembly of Brachypodium distachyon.</title>
        <authorList>
            <consortium name="The International Brachypodium Initiative"/>
            <person name="Lucas S."/>
            <person name="Harmon-Smith M."/>
            <person name="Lail K."/>
            <person name="Tice H."/>
            <person name="Grimwood J."/>
            <person name="Bruce D."/>
            <person name="Barry K."/>
            <person name="Shu S."/>
            <person name="Lindquist E."/>
            <person name="Wang M."/>
            <person name="Pitluck S."/>
            <person name="Vogel J.P."/>
            <person name="Garvin D.F."/>
            <person name="Mockler T.C."/>
            <person name="Schmutz J."/>
            <person name="Rokhsar D."/>
            <person name="Bevan M.W."/>
        </authorList>
    </citation>
    <scope>NUCLEOTIDE SEQUENCE</scope>
    <source>
        <strain evidence="2">Bd21</strain>
    </source>
</reference>
<feature type="compositionally biased region" description="Basic residues" evidence="1">
    <location>
        <begin position="71"/>
        <end position="81"/>
    </location>
</feature>
<protein>
    <submittedName>
        <fullName evidence="2 3">Uncharacterized protein</fullName>
    </submittedName>
</protein>
<dbReference type="Proteomes" id="UP000008810">
    <property type="component" value="Chromosome 1"/>
</dbReference>
<dbReference type="EnsemblPlants" id="KQK18001">
    <property type="protein sequence ID" value="KQK18001"/>
    <property type="gene ID" value="BRADI_1g37963v3"/>
</dbReference>
<accession>A0A0Q3L4C1</accession>
<reference evidence="3" key="3">
    <citation type="submission" date="2018-08" db="UniProtKB">
        <authorList>
            <consortium name="EnsemblPlants"/>
        </authorList>
    </citation>
    <scope>IDENTIFICATION</scope>
    <source>
        <strain evidence="3">cv. Bd21</strain>
    </source>
</reference>
<feature type="compositionally biased region" description="Basic residues" evidence="1">
    <location>
        <begin position="34"/>
        <end position="44"/>
    </location>
</feature>
<evidence type="ECO:0000256" key="1">
    <source>
        <dbReference type="SAM" id="MobiDB-lite"/>
    </source>
</evidence>
<dbReference type="AlphaFoldDB" id="A0A0Q3L4C1"/>
<reference evidence="2 3" key="1">
    <citation type="journal article" date="2010" name="Nature">
        <title>Genome sequencing and analysis of the model grass Brachypodium distachyon.</title>
        <authorList>
            <consortium name="International Brachypodium Initiative"/>
        </authorList>
    </citation>
    <scope>NUCLEOTIDE SEQUENCE [LARGE SCALE GENOMIC DNA]</scope>
    <source>
        <strain evidence="2 3">Bd21</strain>
    </source>
</reference>
<keyword evidence="4" id="KW-1185">Reference proteome</keyword>
<organism evidence="2">
    <name type="scientific">Brachypodium distachyon</name>
    <name type="common">Purple false brome</name>
    <name type="synonym">Trachynia distachya</name>
    <dbReference type="NCBI Taxonomy" id="15368"/>
    <lineage>
        <taxon>Eukaryota</taxon>
        <taxon>Viridiplantae</taxon>
        <taxon>Streptophyta</taxon>
        <taxon>Embryophyta</taxon>
        <taxon>Tracheophyta</taxon>
        <taxon>Spermatophyta</taxon>
        <taxon>Magnoliopsida</taxon>
        <taxon>Liliopsida</taxon>
        <taxon>Poales</taxon>
        <taxon>Poaceae</taxon>
        <taxon>BOP clade</taxon>
        <taxon>Pooideae</taxon>
        <taxon>Stipodae</taxon>
        <taxon>Brachypodieae</taxon>
        <taxon>Brachypodium</taxon>
    </lineage>
</organism>
<evidence type="ECO:0000313" key="2">
    <source>
        <dbReference type="EMBL" id="KQK18001.1"/>
    </source>
</evidence>
<proteinExistence type="predicted"/>
<feature type="compositionally biased region" description="Low complexity" evidence="1">
    <location>
        <begin position="61"/>
        <end position="70"/>
    </location>
</feature>
<evidence type="ECO:0000313" key="3">
    <source>
        <dbReference type="EnsemblPlants" id="KQK18001"/>
    </source>
</evidence>
<dbReference type="Gramene" id="KQK18001">
    <property type="protein sequence ID" value="KQK18001"/>
    <property type="gene ID" value="BRADI_1g37963v3"/>
</dbReference>
<gene>
    <name evidence="2" type="ORF">BRADI_1g37963v3</name>
</gene>
<dbReference type="EMBL" id="CM000880">
    <property type="protein sequence ID" value="KQK18001.1"/>
    <property type="molecule type" value="Genomic_DNA"/>
</dbReference>
<evidence type="ECO:0000313" key="4">
    <source>
        <dbReference type="Proteomes" id="UP000008810"/>
    </source>
</evidence>
<feature type="region of interest" description="Disordered" evidence="1">
    <location>
        <begin position="1"/>
        <end position="81"/>
    </location>
</feature>